<evidence type="ECO:0000256" key="2">
    <source>
        <dbReference type="ARBA" id="ARBA00005510"/>
    </source>
</evidence>
<keyword evidence="6" id="KW-0539">Nucleus</keyword>
<comment type="subcellular location">
    <subcellularLocation>
        <location evidence="1">Nucleus</location>
    </subcellularLocation>
</comment>
<dbReference type="PROSITE" id="PS50888">
    <property type="entry name" value="BHLH"/>
    <property type="match status" value="1"/>
</dbReference>
<feature type="domain" description="BHLH" evidence="8">
    <location>
        <begin position="338"/>
        <end position="387"/>
    </location>
</feature>
<dbReference type="AlphaFoldDB" id="A0A7M3UQJ2"/>
<dbReference type="GO" id="GO:0080147">
    <property type="term" value="P:root hair cell development"/>
    <property type="evidence" value="ECO:0007669"/>
    <property type="project" value="UniProtKB-ARBA"/>
</dbReference>
<protein>
    <submittedName>
        <fullName evidence="9">BHLH transcription factor</fullName>
    </submittedName>
</protein>
<evidence type="ECO:0000256" key="5">
    <source>
        <dbReference type="ARBA" id="ARBA00023163"/>
    </source>
</evidence>
<evidence type="ECO:0000256" key="4">
    <source>
        <dbReference type="ARBA" id="ARBA00023125"/>
    </source>
</evidence>
<dbReference type="GO" id="GO:0000981">
    <property type="term" value="F:DNA-binding transcription factor activity, RNA polymerase II-specific"/>
    <property type="evidence" value="ECO:0007669"/>
    <property type="project" value="TreeGrafter"/>
</dbReference>
<evidence type="ECO:0000313" key="9">
    <source>
        <dbReference type="EMBL" id="QOJ43695.1"/>
    </source>
</evidence>
<feature type="compositionally biased region" description="Polar residues" evidence="7">
    <location>
        <begin position="299"/>
        <end position="328"/>
    </location>
</feature>
<dbReference type="SUPFAM" id="SSF47459">
    <property type="entry name" value="HLH, helix-loop-helix DNA-binding domain"/>
    <property type="match status" value="1"/>
</dbReference>
<dbReference type="PANTHER" id="PTHR16223">
    <property type="entry name" value="TRANSCRIPTION FACTOR BHLH83-RELATED"/>
    <property type="match status" value="1"/>
</dbReference>
<evidence type="ECO:0000259" key="8">
    <source>
        <dbReference type="PROSITE" id="PS50888"/>
    </source>
</evidence>
<evidence type="ECO:0000256" key="7">
    <source>
        <dbReference type="SAM" id="MobiDB-lite"/>
    </source>
</evidence>
<dbReference type="EMBL" id="MN883642">
    <property type="protein sequence ID" value="QOJ43695.1"/>
    <property type="molecule type" value="mRNA"/>
</dbReference>
<reference evidence="9" key="1">
    <citation type="submission" date="2019-12" db="EMBL/GenBank/DDBJ databases">
        <title>Identification of the bHLH gene family in Dracaena cambodiana reveals candidate genes involved in flavonoid biosynthesis.</title>
        <authorList>
            <person name="Zhu J."/>
            <person name="Peng S."/>
        </authorList>
    </citation>
    <scope>NUCLEOTIDE SEQUENCE</scope>
</reference>
<dbReference type="SMART" id="SM00353">
    <property type="entry name" value="HLH"/>
    <property type="match status" value="1"/>
</dbReference>
<keyword evidence="4" id="KW-0238">DNA-binding</keyword>
<dbReference type="Gene3D" id="4.10.280.10">
    <property type="entry name" value="Helix-loop-helix DNA-binding domain"/>
    <property type="match status" value="1"/>
</dbReference>
<evidence type="ECO:0000256" key="6">
    <source>
        <dbReference type="ARBA" id="ARBA00023242"/>
    </source>
</evidence>
<dbReference type="GO" id="GO:0005634">
    <property type="term" value="C:nucleus"/>
    <property type="evidence" value="ECO:0007669"/>
    <property type="project" value="UniProtKB-SubCell"/>
</dbReference>
<comment type="similarity">
    <text evidence="2">Belongs to the bHLH protein family.</text>
</comment>
<dbReference type="GO" id="GO:0000978">
    <property type="term" value="F:RNA polymerase II cis-regulatory region sequence-specific DNA binding"/>
    <property type="evidence" value="ECO:0007669"/>
    <property type="project" value="TreeGrafter"/>
</dbReference>
<dbReference type="InterPro" id="IPR036638">
    <property type="entry name" value="HLH_DNA-bd_sf"/>
</dbReference>
<gene>
    <name evidence="9" type="primary">bHLH34</name>
</gene>
<dbReference type="FunFam" id="4.10.280.10:FF:000017">
    <property type="entry name" value="Transcription factor bHLH66"/>
    <property type="match status" value="1"/>
</dbReference>
<name>A0A7M3UQJ2_9ASPA</name>
<evidence type="ECO:0000256" key="3">
    <source>
        <dbReference type="ARBA" id="ARBA00023015"/>
    </source>
</evidence>
<keyword evidence="5" id="KW-0804">Transcription</keyword>
<accession>A0A7M3UQJ2</accession>
<dbReference type="InterPro" id="IPR045843">
    <property type="entry name" value="IND-like"/>
</dbReference>
<dbReference type="Pfam" id="PF00010">
    <property type="entry name" value="HLH"/>
    <property type="match status" value="1"/>
</dbReference>
<dbReference type="GO" id="GO:0046983">
    <property type="term" value="F:protein dimerization activity"/>
    <property type="evidence" value="ECO:0007669"/>
    <property type="project" value="InterPro"/>
</dbReference>
<feature type="region of interest" description="Disordered" evidence="7">
    <location>
        <begin position="299"/>
        <end position="344"/>
    </location>
</feature>
<organism evidence="9">
    <name type="scientific">Dracaena cambodiana</name>
    <dbReference type="NCBI Taxonomy" id="580341"/>
    <lineage>
        <taxon>Eukaryota</taxon>
        <taxon>Viridiplantae</taxon>
        <taxon>Streptophyta</taxon>
        <taxon>Embryophyta</taxon>
        <taxon>Tracheophyta</taxon>
        <taxon>Spermatophyta</taxon>
        <taxon>Magnoliopsida</taxon>
        <taxon>Liliopsida</taxon>
        <taxon>Asparagales</taxon>
        <taxon>Asparagaceae</taxon>
        <taxon>Nolinoideae</taxon>
        <taxon>Dracaena</taxon>
    </lineage>
</organism>
<dbReference type="PANTHER" id="PTHR16223:SF215">
    <property type="entry name" value="OS02G0564700 PROTEIN"/>
    <property type="match status" value="1"/>
</dbReference>
<keyword evidence="3" id="KW-0805">Transcription regulation</keyword>
<proteinExistence type="evidence at transcript level"/>
<dbReference type="InterPro" id="IPR011598">
    <property type="entry name" value="bHLH_dom"/>
</dbReference>
<feature type="region of interest" description="Disordered" evidence="7">
    <location>
        <begin position="481"/>
        <end position="501"/>
    </location>
</feature>
<evidence type="ECO:0000256" key="1">
    <source>
        <dbReference type="ARBA" id="ARBA00004123"/>
    </source>
</evidence>
<sequence>MDDLLDPFLSSSSWSELNTSSTSSWVGTIASNGLLTSSVEAYRGEEKNPSICMFPSPHVMGNVAAEDLDLHAHSDNSSVFTDGNLKYLSQHELPIRSSEPQNDGETHENNFSLTDVFESNSTSGSYGHDLNTSCSVALPHSTLTVSSSIESNGSEQSKFAQSLGDANSISSVSSMWPPSYPGVSSFLDQGKLQGFGFQGVESNADDLAKTFIKNSNYPNLNNTAAASLHDCDGLRSSNFANFNLGQQMKMTNGGLHSHQQEQNGLHNLHLSSFTTAPQMTLSNASGVQARQQLSQSIDGNTLNHQTNSSPGAQQQSTPANINASNGASKTRVRARRGQATDPHSIAERLRREKIAERMKNLQELVPNSNKTDKASMLDEIIDYVKFLQLQVKVLSMSRLGAAGAVVPLITDAQAESVGALHLSSVSQGGADLSEAQDNLAFEQEVVKLMESNVTTAMQYLQNKGLCLMPIALASAISSHKGSSSAAIPPDRRKSEASNGQSLTERINGGHVCCNGGVIKHEEAVKPI</sequence>